<proteinExistence type="predicted"/>
<dbReference type="VEuPathDB" id="FungiDB:FUN_010414"/>
<dbReference type="EMBL" id="LLXL01001846">
    <property type="protein sequence ID" value="PKK62667.1"/>
    <property type="molecule type" value="Genomic_DNA"/>
</dbReference>
<comment type="caution">
    <text evidence="1">The sequence shown here is derived from an EMBL/GenBank/DDBJ whole genome shotgun (WGS) entry which is preliminary data.</text>
</comment>
<accession>A0A2N1MM11</accession>
<gene>
    <name evidence="1" type="ORF">RhiirC2_855509</name>
</gene>
<dbReference type="AlphaFoldDB" id="A0A2N1MM11"/>
<dbReference type="Proteomes" id="UP000233469">
    <property type="component" value="Unassembled WGS sequence"/>
</dbReference>
<reference evidence="1 2" key="2">
    <citation type="submission" date="2017-10" db="EMBL/GenBank/DDBJ databases">
        <title>Extensive intraspecific genome diversity in a model arbuscular mycorrhizal fungus.</title>
        <authorList>
            <person name="Chen E.C.H."/>
            <person name="Morin E."/>
            <person name="Baudet D."/>
            <person name="Noel J."/>
            <person name="Ndikumana S."/>
            <person name="Charron P."/>
            <person name="St-Onge C."/>
            <person name="Giorgi J."/>
            <person name="Grigoriev I.V."/>
            <person name="Roux C."/>
            <person name="Martin F.M."/>
            <person name="Corradi N."/>
        </authorList>
    </citation>
    <scope>NUCLEOTIDE SEQUENCE [LARGE SCALE GENOMIC DNA]</scope>
    <source>
        <strain evidence="1 2">C2</strain>
    </source>
</reference>
<evidence type="ECO:0000313" key="2">
    <source>
        <dbReference type="Proteomes" id="UP000233469"/>
    </source>
</evidence>
<reference evidence="1 2" key="1">
    <citation type="submission" date="2016-04" db="EMBL/GenBank/DDBJ databases">
        <title>Genome analyses suggest a sexual origin of heterokaryosis in a supposedly ancient asexual fungus.</title>
        <authorList>
            <person name="Ropars J."/>
            <person name="Sedzielewska K."/>
            <person name="Noel J."/>
            <person name="Charron P."/>
            <person name="Farinelli L."/>
            <person name="Marton T."/>
            <person name="Kruger M."/>
            <person name="Pelin A."/>
            <person name="Brachmann A."/>
            <person name="Corradi N."/>
        </authorList>
    </citation>
    <scope>NUCLEOTIDE SEQUENCE [LARGE SCALE GENOMIC DNA]</scope>
    <source>
        <strain evidence="1 2">C2</strain>
    </source>
</reference>
<evidence type="ECO:0000313" key="1">
    <source>
        <dbReference type="EMBL" id="PKK62667.1"/>
    </source>
</evidence>
<protein>
    <submittedName>
        <fullName evidence="1">Uncharacterized protein</fullName>
    </submittedName>
</protein>
<name>A0A2N1MM11_9GLOM</name>
<sequence length="98" mass="11212">MFFMFAGRRLLGIRRTVLYRQVRYQSFGFGLQTLASQTLVGFLNIGVFFCRSTSLNKLESSSRFGSASQISFKVVLPGHDDTMELVRWSIELVFKGFN</sequence>
<organism evidence="1 2">
    <name type="scientific">Rhizophagus irregularis</name>
    <dbReference type="NCBI Taxonomy" id="588596"/>
    <lineage>
        <taxon>Eukaryota</taxon>
        <taxon>Fungi</taxon>
        <taxon>Fungi incertae sedis</taxon>
        <taxon>Mucoromycota</taxon>
        <taxon>Glomeromycotina</taxon>
        <taxon>Glomeromycetes</taxon>
        <taxon>Glomerales</taxon>
        <taxon>Glomeraceae</taxon>
        <taxon>Rhizophagus</taxon>
    </lineage>
</organism>